<gene>
    <name evidence="7" type="ORF">JKJ07_48825</name>
</gene>
<dbReference type="SMART" id="SM00862">
    <property type="entry name" value="Trans_reg_C"/>
    <property type="match status" value="1"/>
</dbReference>
<keyword evidence="2" id="KW-0805">Transcription regulation</keyword>
<dbReference type="EMBL" id="JAENHO010000028">
    <property type="protein sequence ID" value="MBL7262202.1"/>
    <property type="molecule type" value="Genomic_DNA"/>
</dbReference>
<comment type="caution">
    <text evidence="7">The sequence shown here is derived from an EMBL/GenBank/DDBJ whole genome shotgun (WGS) entry which is preliminary data.</text>
</comment>
<accession>A0ABS1W656</accession>
<dbReference type="PANTHER" id="PTHR35807">
    <property type="entry name" value="TRANSCRIPTIONAL REGULATOR REDD-RELATED"/>
    <property type="match status" value="1"/>
</dbReference>
<comment type="similarity">
    <text evidence="1">Belongs to the AfsR/DnrI/RedD regulatory family.</text>
</comment>
<keyword evidence="4" id="KW-0804">Transcription</keyword>
<proteinExistence type="inferred from homology"/>
<dbReference type="Proteomes" id="UP000598996">
    <property type="component" value="Unassembled WGS sequence"/>
</dbReference>
<dbReference type="Gene3D" id="1.25.40.10">
    <property type="entry name" value="Tetratricopeptide repeat domain"/>
    <property type="match status" value="1"/>
</dbReference>
<evidence type="ECO:0000313" key="8">
    <source>
        <dbReference type="Proteomes" id="UP000598996"/>
    </source>
</evidence>
<dbReference type="PROSITE" id="PS51755">
    <property type="entry name" value="OMPR_PHOB"/>
    <property type="match status" value="1"/>
</dbReference>
<feature type="domain" description="OmpR/PhoB-type" evidence="6">
    <location>
        <begin position="1"/>
        <end position="102"/>
    </location>
</feature>
<reference evidence="7 8" key="1">
    <citation type="submission" date="2021-01" db="EMBL/GenBank/DDBJ databases">
        <title>Actinoplanes sp. nov. LDG1-01 isolated from lichen.</title>
        <authorList>
            <person name="Saeng-In P."/>
            <person name="Phongsopitanun W."/>
            <person name="Kanchanasin P."/>
            <person name="Yuki M."/>
            <person name="Kudo T."/>
            <person name="Ohkuma M."/>
            <person name="Tanasupawat S."/>
        </authorList>
    </citation>
    <scope>NUCLEOTIDE SEQUENCE [LARGE SCALE GENOMIC DNA]</scope>
    <source>
        <strain evidence="7 8">LDG1-01</strain>
    </source>
</reference>
<dbReference type="InterPro" id="IPR002182">
    <property type="entry name" value="NB-ARC"/>
</dbReference>
<dbReference type="SMART" id="SM01043">
    <property type="entry name" value="BTAD"/>
    <property type="match status" value="1"/>
</dbReference>
<evidence type="ECO:0000256" key="2">
    <source>
        <dbReference type="ARBA" id="ARBA00023015"/>
    </source>
</evidence>
<feature type="DNA-binding region" description="OmpR/PhoB-type" evidence="5">
    <location>
        <begin position="1"/>
        <end position="102"/>
    </location>
</feature>
<evidence type="ECO:0000259" key="6">
    <source>
        <dbReference type="PROSITE" id="PS51755"/>
    </source>
</evidence>
<dbReference type="Gene3D" id="1.10.10.10">
    <property type="entry name" value="Winged helix-like DNA-binding domain superfamily/Winged helix DNA-binding domain"/>
    <property type="match status" value="1"/>
</dbReference>
<keyword evidence="8" id="KW-1185">Reference proteome</keyword>
<dbReference type="SUPFAM" id="SSF48452">
    <property type="entry name" value="TPR-like"/>
    <property type="match status" value="1"/>
</dbReference>
<sequence length="466" mass="49913">MGATPIHLRILGPLRVWRGDVEVDAGPNQQRCLLALLLAREGRPVGMTELIEALWDSEPPPSAVNIVHKYVGLLRRLLEPGLPPRATGSYLRRHGHGYYLTADEETVDLTRFRRLVAEAKSQAGRDEPGVAFDLYAEALRLVHGPAGAELADTLTARSIFAEVDGEVVDAVLAAADLGVRLNRPSRLLTPLRRAAQLDPLNEHVHASLVTTLAAAGHQAEAMATYRSLRGRLADELGVEPGQDMRNALEGALTRVVPAQLPPDLALFAGRTGELAALHRLAATPRTGPLVIALDGPGGVGKSTLALHFAHAVARDFPDGQLYLDLHGKQPAEAVQTLLYGLGARSIEAEPAQAGLYRSLTAGRRLLLVLDNVTDAAQVRPLLPSSARSLVLLTGRSRLSELAVRDGAHLMRVDVPDLAAARALLARRLAALPDEPQGSRLVDEIIELCGRLPLAMVLLATGLTPER</sequence>
<evidence type="ECO:0000256" key="5">
    <source>
        <dbReference type="PROSITE-ProRule" id="PRU01091"/>
    </source>
</evidence>
<dbReference type="InterPro" id="IPR005158">
    <property type="entry name" value="BTAD"/>
</dbReference>
<dbReference type="SUPFAM" id="SSF52540">
    <property type="entry name" value="P-loop containing nucleoside triphosphate hydrolases"/>
    <property type="match status" value="1"/>
</dbReference>
<evidence type="ECO:0000256" key="1">
    <source>
        <dbReference type="ARBA" id="ARBA00005820"/>
    </source>
</evidence>
<protein>
    <submittedName>
        <fullName evidence="7">Winged helix-turn-helix domain-containing protein</fullName>
    </submittedName>
</protein>
<dbReference type="InterPro" id="IPR001867">
    <property type="entry name" value="OmpR/PhoB-type_DNA-bd"/>
</dbReference>
<dbReference type="InterPro" id="IPR036388">
    <property type="entry name" value="WH-like_DNA-bd_sf"/>
</dbReference>
<evidence type="ECO:0000256" key="3">
    <source>
        <dbReference type="ARBA" id="ARBA00023125"/>
    </source>
</evidence>
<evidence type="ECO:0000313" key="7">
    <source>
        <dbReference type="EMBL" id="MBL7262202.1"/>
    </source>
</evidence>
<dbReference type="InterPro" id="IPR051677">
    <property type="entry name" value="AfsR-DnrI-RedD_regulator"/>
</dbReference>
<dbReference type="Pfam" id="PF00931">
    <property type="entry name" value="NB-ARC"/>
    <property type="match status" value="1"/>
</dbReference>
<dbReference type="CDD" id="cd15831">
    <property type="entry name" value="BTAD"/>
    <property type="match status" value="1"/>
</dbReference>
<dbReference type="PRINTS" id="PR00364">
    <property type="entry name" value="DISEASERSIST"/>
</dbReference>
<dbReference type="PANTHER" id="PTHR35807:SF1">
    <property type="entry name" value="TRANSCRIPTIONAL REGULATOR REDD"/>
    <property type="match status" value="1"/>
</dbReference>
<dbReference type="SUPFAM" id="SSF46894">
    <property type="entry name" value="C-terminal effector domain of the bipartite response regulators"/>
    <property type="match status" value="1"/>
</dbReference>
<name>A0ABS1W656_9ACTN</name>
<dbReference type="InterPro" id="IPR016032">
    <property type="entry name" value="Sig_transdc_resp-reg_C-effctor"/>
</dbReference>
<dbReference type="RefSeq" id="WP_203078745.1">
    <property type="nucleotide sequence ID" value="NZ_JAENHO010000028.1"/>
</dbReference>
<organism evidence="7 8">
    <name type="scientific">Paractinoplanes lichenicola</name>
    <dbReference type="NCBI Taxonomy" id="2802976"/>
    <lineage>
        <taxon>Bacteria</taxon>
        <taxon>Bacillati</taxon>
        <taxon>Actinomycetota</taxon>
        <taxon>Actinomycetes</taxon>
        <taxon>Micromonosporales</taxon>
        <taxon>Micromonosporaceae</taxon>
        <taxon>Paractinoplanes</taxon>
    </lineage>
</organism>
<dbReference type="Pfam" id="PF03704">
    <property type="entry name" value="BTAD"/>
    <property type="match status" value="1"/>
</dbReference>
<dbReference type="Pfam" id="PF00486">
    <property type="entry name" value="Trans_reg_C"/>
    <property type="match status" value="1"/>
</dbReference>
<dbReference type="InterPro" id="IPR011990">
    <property type="entry name" value="TPR-like_helical_dom_sf"/>
</dbReference>
<keyword evidence="3 5" id="KW-0238">DNA-binding</keyword>
<evidence type="ECO:0000256" key="4">
    <source>
        <dbReference type="ARBA" id="ARBA00023163"/>
    </source>
</evidence>
<dbReference type="InterPro" id="IPR027417">
    <property type="entry name" value="P-loop_NTPase"/>
</dbReference>